<keyword evidence="4 5" id="KW-0574">Periplasm</keyword>
<dbReference type="Proteomes" id="UP000192342">
    <property type="component" value="Unassembled WGS sequence"/>
</dbReference>
<dbReference type="InterPro" id="IPR011042">
    <property type="entry name" value="6-blade_b-propeller_TolB-like"/>
</dbReference>
<evidence type="ECO:0000259" key="6">
    <source>
        <dbReference type="Pfam" id="PF04052"/>
    </source>
</evidence>
<keyword evidence="5" id="KW-0132">Cell division</keyword>
<dbReference type="GO" id="GO:0051301">
    <property type="term" value="P:cell division"/>
    <property type="evidence" value="ECO:0007669"/>
    <property type="project" value="UniProtKB-UniRule"/>
</dbReference>
<protein>
    <recommendedName>
        <fullName evidence="5">Tol-Pal system protein TolB</fullName>
    </recommendedName>
</protein>
<dbReference type="NCBIfam" id="TIGR02800">
    <property type="entry name" value="propeller_TolB"/>
    <property type="match status" value="1"/>
</dbReference>
<comment type="similarity">
    <text evidence="2 5">Belongs to the TolB family.</text>
</comment>
<feature type="domain" description="TolB N-terminal" evidence="6">
    <location>
        <begin position="21"/>
        <end position="124"/>
    </location>
</feature>
<evidence type="ECO:0000256" key="2">
    <source>
        <dbReference type="ARBA" id="ARBA00009820"/>
    </source>
</evidence>
<dbReference type="GO" id="GO:0042597">
    <property type="term" value="C:periplasmic space"/>
    <property type="evidence" value="ECO:0007669"/>
    <property type="project" value="UniProtKB-SubCell"/>
</dbReference>
<dbReference type="Gene3D" id="2.120.10.30">
    <property type="entry name" value="TolB, C-terminal domain"/>
    <property type="match status" value="1"/>
</dbReference>
<comment type="function">
    <text evidence="5">Part of the Tol-Pal system, which plays a role in outer membrane invagination during cell division and is important for maintaining outer membrane integrity.</text>
</comment>
<keyword evidence="3 5" id="KW-0732">Signal</keyword>
<dbReference type="PANTHER" id="PTHR36842:SF1">
    <property type="entry name" value="PROTEIN TOLB"/>
    <property type="match status" value="1"/>
</dbReference>
<proteinExistence type="inferred from homology"/>
<evidence type="ECO:0000256" key="4">
    <source>
        <dbReference type="ARBA" id="ARBA00022764"/>
    </source>
</evidence>
<accession>A0A1Y1SCJ4</accession>
<evidence type="ECO:0000256" key="1">
    <source>
        <dbReference type="ARBA" id="ARBA00004418"/>
    </source>
</evidence>
<comment type="subcellular location">
    <subcellularLocation>
        <location evidence="1 5">Periplasm</location>
    </subcellularLocation>
</comment>
<dbReference type="Pfam" id="PF04052">
    <property type="entry name" value="TolB_N"/>
    <property type="match status" value="1"/>
</dbReference>
<reference evidence="7 8" key="1">
    <citation type="submission" date="2013-04" db="EMBL/GenBank/DDBJ databases">
        <title>Oceanococcus atlanticus 22II-S10r2 Genome Sequencing.</title>
        <authorList>
            <person name="Lai Q."/>
            <person name="Li G."/>
            <person name="Shao Z."/>
        </authorList>
    </citation>
    <scope>NUCLEOTIDE SEQUENCE [LARGE SCALE GENOMIC DNA]</scope>
    <source>
        <strain evidence="7 8">22II-S10r2</strain>
    </source>
</reference>
<dbReference type="EMBL" id="AQQV01000003">
    <property type="protein sequence ID" value="ORE86273.1"/>
    <property type="molecule type" value="Genomic_DNA"/>
</dbReference>
<dbReference type="Gene3D" id="3.40.50.10070">
    <property type="entry name" value="TolB, N-terminal domain"/>
    <property type="match status" value="1"/>
</dbReference>
<dbReference type="AlphaFoldDB" id="A0A1Y1SCJ4"/>
<dbReference type="PANTHER" id="PTHR36842">
    <property type="entry name" value="PROTEIN TOLB HOMOLOG"/>
    <property type="match status" value="1"/>
</dbReference>
<evidence type="ECO:0000313" key="8">
    <source>
        <dbReference type="Proteomes" id="UP000192342"/>
    </source>
</evidence>
<organism evidence="7 8">
    <name type="scientific">Oceanococcus atlanticus</name>
    <dbReference type="NCBI Taxonomy" id="1317117"/>
    <lineage>
        <taxon>Bacteria</taxon>
        <taxon>Pseudomonadati</taxon>
        <taxon>Pseudomonadota</taxon>
        <taxon>Gammaproteobacteria</taxon>
        <taxon>Chromatiales</taxon>
        <taxon>Oceanococcaceae</taxon>
        <taxon>Oceanococcus</taxon>
    </lineage>
</organism>
<feature type="chain" id="PRO_5013407255" description="Tol-Pal system protein TolB" evidence="5">
    <location>
        <begin position="20"/>
        <end position="428"/>
    </location>
</feature>
<name>A0A1Y1SCJ4_9GAMM</name>
<dbReference type="HAMAP" id="MF_00671">
    <property type="entry name" value="TolB"/>
    <property type="match status" value="1"/>
</dbReference>
<evidence type="ECO:0000256" key="5">
    <source>
        <dbReference type="HAMAP-Rule" id="MF_00671"/>
    </source>
</evidence>
<comment type="caution">
    <text evidence="7">The sequence shown here is derived from an EMBL/GenBank/DDBJ whole genome shotgun (WGS) entry which is preliminary data.</text>
</comment>
<feature type="signal peptide" evidence="5">
    <location>
        <begin position="1"/>
        <end position="19"/>
    </location>
</feature>
<keyword evidence="5" id="KW-0131">Cell cycle</keyword>
<keyword evidence="8" id="KW-1185">Reference proteome</keyword>
<dbReference type="SUPFAM" id="SSF52964">
    <property type="entry name" value="TolB, N-terminal domain"/>
    <property type="match status" value="1"/>
</dbReference>
<dbReference type="GO" id="GO:0017038">
    <property type="term" value="P:protein import"/>
    <property type="evidence" value="ECO:0007669"/>
    <property type="project" value="InterPro"/>
</dbReference>
<dbReference type="Pfam" id="PF26549">
    <property type="entry name" value="Tricorn_N"/>
    <property type="match status" value="1"/>
</dbReference>
<sequence precursor="true">MMSRILIPLLWLLCTPALANLEITITGGQVEPVSVGVVPFQVEALENLDTDVARIVEADLKSSGLFAPFPREDMLAQPSQAENVRYENWRALGVEHLVIGSIRRGSMGNWLVEFRMLDVFRGTESLAYEIPVSASGLRYASHQISDLIYQKLTGHRGVFNTRIAYVTAEGTVESRTYKLMIADADGHDPRQLVSSREPIMSPAWSPDGRQMAFVAFDQGQSAIYLQTVSTGVVRKLTNFRGINGAPSFSPDGRKLVVTLSHEGNPEIYELEVASGNTRRLTNDPAIDTEPSYSPDGQYIVFTSDRAGRPQIYRIPAGGGEPKRLTFEGRSNARATYSPDGRFLSLVHQSDDGGFRVAALELKSGDLRVLSNGPLDESPSFAPNGVVIIYSTKGPRGAELATVAIDTGIQQGLSQPGDVREPAWSPFNK</sequence>
<dbReference type="InterPro" id="IPR011659">
    <property type="entry name" value="WD40"/>
</dbReference>
<evidence type="ECO:0000313" key="7">
    <source>
        <dbReference type="EMBL" id="ORE86273.1"/>
    </source>
</evidence>
<dbReference type="Pfam" id="PF07676">
    <property type="entry name" value="PD40"/>
    <property type="match status" value="1"/>
</dbReference>
<comment type="subunit">
    <text evidence="5">The Tol-Pal system is composed of five core proteins: the inner membrane proteins TolA, TolQ and TolR, the periplasmic protein TolB and the outer membrane protein Pal. They form a network linking the inner and outer membranes and the peptidoglycan layer.</text>
</comment>
<evidence type="ECO:0000256" key="3">
    <source>
        <dbReference type="ARBA" id="ARBA00022729"/>
    </source>
</evidence>
<gene>
    <name evidence="5" type="primary">tolB</name>
    <name evidence="7" type="ORF">ATO7_13288</name>
</gene>
<dbReference type="STRING" id="1317117.ATO7_13288"/>
<dbReference type="InterPro" id="IPR014167">
    <property type="entry name" value="Tol-Pal_TolB"/>
</dbReference>
<dbReference type="InterPro" id="IPR007195">
    <property type="entry name" value="TolB_N"/>
</dbReference>
<dbReference type="SUPFAM" id="SSF69304">
    <property type="entry name" value="Tricorn protease N-terminal domain"/>
    <property type="match status" value="1"/>
</dbReference>